<feature type="region of interest" description="Disordered" evidence="1">
    <location>
        <begin position="314"/>
        <end position="333"/>
    </location>
</feature>
<dbReference type="InterPro" id="IPR001849">
    <property type="entry name" value="PH_domain"/>
</dbReference>
<dbReference type="InterPro" id="IPR013761">
    <property type="entry name" value="SAM/pointed_sf"/>
</dbReference>
<sequence>MDSALIEPYFLEEMSHTTFTHMSMFGRRSAVPRPLSEATMIFDTDDEEDVESSPSTLAYDSQSTLSAQDELPTPPDTAGLGGFEFHFDPRPVKGPVGPHLFRASSTDSSNHILELSSFPVQKSETRRVSSLPAAVAQLDESQVRDWSPRQVASWMADAGFESAVVEKFLIHDIYGSVLLDLQLEDLKEIEIDSFGNRKKIMSSIQHLRDSSSTISTEARLQLSTLPEHSPLALSRAPRNSEAHFVAPKKSKSRRRRHLGDDIITPAESVSIVAIEQLLPEPHTCSKGEDCPKWQKQQRKIQRLKQDFAAEEVEQTETKSTIAPSTVGPSVAGSSDVLGPVSALPITAERLDTVQPRDPQENVRHFLDFQGKQRAKDHSPPPAPSALFAARSATKLQDLPKLCIPPVVNSSPSPERTPISALRNPTRAQADLKAALRNDPYHYGGVASPVDVYRIDTPLSTTDLPVTALPIDPCQRDVSQSVPPEMRFGAESASTIIAEPIQRCSSTQPARRRQPSFLPTIAPVFEIPPVVTSEVDLANHAGWMRKRKTTRMLKHEWQDHYFNLNGNRLDMFHDKKDPNLLDTIDVDEYEVHAYTTASGSKLKSAFTKATSAPTKEPGFAFTLIPDDQKEKKLFEKSRYHHFAVDSGKDRVEWMRKLMLAKAMKKNAATAI</sequence>
<name>A0ABR0K672_9EURO</name>
<feature type="region of interest" description="Disordered" evidence="1">
    <location>
        <begin position="232"/>
        <end position="251"/>
    </location>
</feature>
<dbReference type="InterPro" id="IPR011993">
    <property type="entry name" value="PH-like_dom_sf"/>
</dbReference>
<dbReference type="Gene3D" id="2.30.29.30">
    <property type="entry name" value="Pleckstrin-homology domain (PH domain)/Phosphotyrosine-binding domain (PTB)"/>
    <property type="match status" value="1"/>
</dbReference>
<reference evidence="4 5" key="1">
    <citation type="submission" date="2023-08" db="EMBL/GenBank/DDBJ databases">
        <title>Black Yeasts Isolated from many extreme environments.</title>
        <authorList>
            <person name="Coleine C."/>
            <person name="Stajich J.E."/>
            <person name="Selbmann L."/>
        </authorList>
    </citation>
    <scope>NUCLEOTIDE SEQUENCE [LARGE SCALE GENOMIC DNA]</scope>
    <source>
        <strain evidence="4 5">CCFEE 5885</strain>
    </source>
</reference>
<accession>A0ABR0K672</accession>
<evidence type="ECO:0000313" key="5">
    <source>
        <dbReference type="Proteomes" id="UP001345013"/>
    </source>
</evidence>
<dbReference type="Proteomes" id="UP001345013">
    <property type="component" value="Unassembled WGS sequence"/>
</dbReference>
<dbReference type="Pfam" id="PF00169">
    <property type="entry name" value="PH"/>
    <property type="match status" value="1"/>
</dbReference>
<feature type="compositionally biased region" description="Polar residues" evidence="1">
    <location>
        <begin position="52"/>
        <end position="67"/>
    </location>
</feature>
<dbReference type="SMART" id="SM00454">
    <property type="entry name" value="SAM"/>
    <property type="match status" value="1"/>
</dbReference>
<evidence type="ECO:0000259" key="3">
    <source>
        <dbReference type="PROSITE" id="PS50105"/>
    </source>
</evidence>
<protein>
    <submittedName>
        <fullName evidence="4">Uncharacterized protein</fullName>
    </submittedName>
</protein>
<dbReference type="SUPFAM" id="SSF50729">
    <property type="entry name" value="PH domain-like"/>
    <property type="match status" value="1"/>
</dbReference>
<evidence type="ECO:0000259" key="2">
    <source>
        <dbReference type="PROSITE" id="PS50003"/>
    </source>
</evidence>
<dbReference type="Gene3D" id="1.10.150.50">
    <property type="entry name" value="Transcription Factor, Ets-1"/>
    <property type="match status" value="1"/>
</dbReference>
<dbReference type="PROSITE" id="PS50105">
    <property type="entry name" value="SAM_DOMAIN"/>
    <property type="match status" value="1"/>
</dbReference>
<proteinExistence type="predicted"/>
<dbReference type="SMART" id="SM00233">
    <property type="entry name" value="PH"/>
    <property type="match status" value="1"/>
</dbReference>
<feature type="region of interest" description="Disordered" evidence="1">
    <location>
        <begin position="45"/>
        <end position="84"/>
    </location>
</feature>
<dbReference type="InterPro" id="IPR001660">
    <property type="entry name" value="SAM"/>
</dbReference>
<dbReference type="SUPFAM" id="SSF47769">
    <property type="entry name" value="SAM/Pointed domain"/>
    <property type="match status" value="1"/>
</dbReference>
<feature type="domain" description="PH" evidence="2">
    <location>
        <begin position="536"/>
        <end position="661"/>
    </location>
</feature>
<feature type="compositionally biased region" description="Polar residues" evidence="1">
    <location>
        <begin position="317"/>
        <end position="327"/>
    </location>
</feature>
<comment type="caution">
    <text evidence="4">The sequence shown here is derived from an EMBL/GenBank/DDBJ whole genome shotgun (WGS) entry which is preliminary data.</text>
</comment>
<dbReference type="EMBL" id="JAVRRG010000082">
    <property type="protein sequence ID" value="KAK5089260.1"/>
    <property type="molecule type" value="Genomic_DNA"/>
</dbReference>
<keyword evidence="5" id="KW-1185">Reference proteome</keyword>
<dbReference type="PROSITE" id="PS50003">
    <property type="entry name" value="PH_DOMAIN"/>
    <property type="match status" value="1"/>
</dbReference>
<dbReference type="CDD" id="cd09535">
    <property type="entry name" value="SAM_BOI-like_fungal"/>
    <property type="match status" value="1"/>
</dbReference>
<evidence type="ECO:0000256" key="1">
    <source>
        <dbReference type="SAM" id="MobiDB-lite"/>
    </source>
</evidence>
<organism evidence="4 5">
    <name type="scientific">Lithohypha guttulata</name>
    <dbReference type="NCBI Taxonomy" id="1690604"/>
    <lineage>
        <taxon>Eukaryota</taxon>
        <taxon>Fungi</taxon>
        <taxon>Dikarya</taxon>
        <taxon>Ascomycota</taxon>
        <taxon>Pezizomycotina</taxon>
        <taxon>Eurotiomycetes</taxon>
        <taxon>Chaetothyriomycetidae</taxon>
        <taxon>Chaetothyriales</taxon>
        <taxon>Trichomeriaceae</taxon>
        <taxon>Lithohypha</taxon>
    </lineage>
</organism>
<gene>
    <name evidence="4" type="ORF">LTR24_006404</name>
</gene>
<feature type="domain" description="SAM" evidence="3">
    <location>
        <begin position="146"/>
        <end position="210"/>
    </location>
</feature>
<evidence type="ECO:0000313" key="4">
    <source>
        <dbReference type="EMBL" id="KAK5089260.1"/>
    </source>
</evidence>
<dbReference type="Pfam" id="PF07647">
    <property type="entry name" value="SAM_2"/>
    <property type="match status" value="1"/>
</dbReference>